<reference evidence="3 4" key="1">
    <citation type="journal article" date="2022" name="Res Sq">
        <title>Evolution of multicellular longitudinally dividing oral cavity symbionts (Neisseriaceae).</title>
        <authorList>
            <person name="Nyongesa S."/>
            <person name="Weber P."/>
            <person name="Bernet E."/>
            <person name="Pullido F."/>
            <person name="Nieckarz M."/>
            <person name="Delaby M."/>
            <person name="Nieves C."/>
            <person name="Viehboeck T."/>
            <person name="Krause N."/>
            <person name="Rivera-Millot A."/>
            <person name="Nakamura A."/>
            <person name="Vischer N."/>
            <person name="VanNieuwenhze M."/>
            <person name="Brun Y."/>
            <person name="Cava F."/>
            <person name="Bulgheresi S."/>
            <person name="Veyrier F."/>
        </authorList>
    </citation>
    <scope>NUCLEOTIDE SEQUENCE [LARGE SCALE GENOMIC DNA]</scope>
    <source>
        <strain evidence="3 4">SN4</strain>
    </source>
</reference>
<protein>
    <submittedName>
        <fullName evidence="3">DUF1285 domain-containing protein</fullName>
    </submittedName>
</protein>
<dbReference type="Proteomes" id="UP000832011">
    <property type="component" value="Chromosome"/>
</dbReference>
<dbReference type="InterPro" id="IPR048341">
    <property type="entry name" value="DUF1285_N"/>
</dbReference>
<dbReference type="RefSeq" id="WP_058305030.1">
    <property type="nucleotide sequence ID" value="NZ_CABKVG010000005.1"/>
</dbReference>
<dbReference type="Pfam" id="PF06938">
    <property type="entry name" value="DUF1285_N"/>
    <property type="match status" value="1"/>
</dbReference>
<proteinExistence type="predicted"/>
<gene>
    <name evidence="3" type="ORF">LVJ82_07005</name>
</gene>
<dbReference type="Pfam" id="PF21028">
    <property type="entry name" value="DUF1285_C"/>
    <property type="match status" value="1"/>
</dbReference>
<evidence type="ECO:0000313" key="4">
    <source>
        <dbReference type="Proteomes" id="UP000832011"/>
    </source>
</evidence>
<dbReference type="InterPro" id="IPR023361">
    <property type="entry name" value="DUF1285_beta_roll_sf"/>
</dbReference>
<evidence type="ECO:0000259" key="2">
    <source>
        <dbReference type="Pfam" id="PF21028"/>
    </source>
</evidence>
<name>A0ABY4E602_9NEIS</name>
<organism evidence="3 4">
    <name type="scientific">Vitreoscilla massiliensis</name>
    <dbReference type="NCBI Taxonomy" id="1689272"/>
    <lineage>
        <taxon>Bacteria</taxon>
        <taxon>Pseudomonadati</taxon>
        <taxon>Pseudomonadota</taxon>
        <taxon>Betaproteobacteria</taxon>
        <taxon>Neisseriales</taxon>
        <taxon>Neisseriaceae</taxon>
        <taxon>Vitreoscilla</taxon>
    </lineage>
</organism>
<keyword evidence="4" id="KW-1185">Reference proteome</keyword>
<dbReference type="InterPro" id="IPR010707">
    <property type="entry name" value="DUF1285"/>
</dbReference>
<dbReference type="InterPro" id="IPR048342">
    <property type="entry name" value="DUF1285_C"/>
</dbReference>
<evidence type="ECO:0000259" key="1">
    <source>
        <dbReference type="Pfam" id="PF06938"/>
    </source>
</evidence>
<feature type="domain" description="DUF1285" evidence="2">
    <location>
        <begin position="101"/>
        <end position="168"/>
    </location>
</feature>
<feature type="domain" description="DUF1285" evidence="1">
    <location>
        <begin position="20"/>
        <end position="86"/>
    </location>
</feature>
<sequence length="186" mass="21620">MDFNLISQHLAQYQGERRIPPLEQWQPPFCGDMDMLIKANGEWWHEGRRMTRQKLIDLFATVLWREGDAYFLKTPVEKIGIQVEDAPLFIAEVNLLTLADGHYIECLTTNQDRIVLDSEHVLQMRPYQGELKPYVTIRANLDARIARHAFYHIVSWSELQEHGQQTVLRIPMGNSVQTLSLDNSAF</sequence>
<dbReference type="Gene3D" id="2.30.270.10">
    <property type="entry name" value="duf1285 protein"/>
    <property type="match status" value="1"/>
</dbReference>
<dbReference type="EMBL" id="CP091511">
    <property type="protein sequence ID" value="UOO90709.1"/>
    <property type="molecule type" value="Genomic_DNA"/>
</dbReference>
<evidence type="ECO:0000313" key="3">
    <source>
        <dbReference type="EMBL" id="UOO90709.1"/>
    </source>
</evidence>
<accession>A0ABY4E602</accession>
<dbReference type="Gene3D" id="3.10.540.10">
    <property type="entry name" value="duf1285 like domain"/>
    <property type="match status" value="1"/>
</dbReference>
<dbReference type="PIRSF" id="PIRSF029557">
    <property type="entry name" value="UCP029557"/>
    <property type="match status" value="1"/>
</dbReference>